<name>F3Y5W1_CLOD6</name>
<organism evidence="1 2">
    <name type="scientific">Clostridioides difficile (strain 630)</name>
    <name type="common">Peptoclostridium difficile</name>
    <dbReference type="NCBI Taxonomy" id="272563"/>
    <lineage>
        <taxon>Bacteria</taxon>
        <taxon>Bacillati</taxon>
        <taxon>Bacillota</taxon>
        <taxon>Clostridia</taxon>
        <taxon>Peptostreptococcales</taxon>
        <taxon>Peptostreptococcaceae</taxon>
        <taxon>Clostridioides</taxon>
    </lineage>
</organism>
<dbReference type="EMBL" id="AM180355">
    <property type="protein sequence ID" value="CCA62898.1"/>
    <property type="molecule type" value="Genomic_DNA"/>
</dbReference>
<dbReference type="AlphaFoldDB" id="F3Y5W1"/>
<evidence type="ECO:0000313" key="2">
    <source>
        <dbReference type="Proteomes" id="UP000001978"/>
    </source>
</evidence>
<reference key="2">
    <citation type="submission" date="2006-06" db="EMBL/GenBank/DDBJ databases">
        <title>Reannotation of the genome sequence of Clostridium difficile strain 630.</title>
        <authorList>
            <person name="Monot M."/>
            <person name="Boursaux-Eude C."/>
            <person name="Thibonnier M."/>
            <person name="Vallenet D."/>
            <person name="Moszer I."/>
            <person name="Medigue C."/>
            <person name="Martin-Verstraete I.and.Dupuy.B."/>
        </authorList>
    </citation>
    <scope>NUCLEOTIDE SEQUENCE</scope>
    <source>
        <strain>630</strain>
    </source>
</reference>
<gene>
    <name evidence="1" type="ordered locus">CD630_33581</name>
</gene>
<reference evidence="1 2" key="1">
    <citation type="journal article" date="2006" name="Nat. Genet.">
        <title>The multidrug-resistant human pathogen Clostridium difficile has a highly mobile, mosaic genome.</title>
        <authorList>
            <person name="Sebaihia M."/>
            <person name="Wren B.W."/>
            <person name="Mullany P."/>
            <person name="Fairweather N.F."/>
            <person name="Minton N."/>
            <person name="Stabler R."/>
            <person name="Thomson N.R."/>
            <person name="Roberts A.P."/>
            <person name="Cerdeno-Tarraga A.M."/>
            <person name="Wang H."/>
            <person name="Holden M.T.G."/>
            <person name="Wright A."/>
            <person name="Churcher C."/>
            <person name="Quail M.A."/>
            <person name="Baker S."/>
            <person name="Bason N."/>
            <person name="Brooks K."/>
            <person name="Chillingworth T."/>
            <person name="Cronin A."/>
            <person name="Davis P."/>
            <person name="Dowd L."/>
            <person name="Fraser A."/>
            <person name="Feltwell T."/>
            <person name="Hance Z."/>
            <person name="Holroyd S."/>
            <person name="Jagels K."/>
            <person name="Moule S."/>
            <person name="Mungall K."/>
            <person name="Price C."/>
            <person name="Rabbinowitsch R."/>
            <person name="Sharp S."/>
            <person name="Simmonds M."/>
            <person name="Steven K."/>
            <person name="Unwin L."/>
            <person name="Whithead S."/>
            <person name="Dupuy B."/>
            <person name="Dougan G."/>
            <person name="Barrell B.and.Parkhill.J."/>
        </authorList>
    </citation>
    <scope>NUCLEOTIDE SEQUENCE [LARGE SCALE GENOMIC DNA]</scope>
    <source>
        <strain evidence="1 2">630</strain>
    </source>
</reference>
<proteinExistence type="predicted"/>
<sequence>MPTSAFGKTKGHRQALLSMTRKSILSIGK</sequence>
<dbReference type="EnsemblBacteria" id="CCA62898">
    <property type="protein sequence ID" value="CCA62898"/>
    <property type="gene ID" value="CD630_33581"/>
</dbReference>
<dbReference type="BioCyc" id="PDIF272563:G12WB-3527-MONOMER"/>
<accession>F3Y5W1</accession>
<evidence type="ECO:0000313" key="1">
    <source>
        <dbReference type="EMBL" id="CCA62898.1"/>
    </source>
</evidence>
<dbReference type="KEGG" id="cdf:CD630_33581"/>
<dbReference type="Proteomes" id="UP000001978">
    <property type="component" value="Chromosome"/>
</dbReference>
<protein>
    <submittedName>
        <fullName evidence="1">Uncharacterized protein</fullName>
    </submittedName>
</protein>